<dbReference type="Proteomes" id="UP000824782">
    <property type="component" value="Unassembled WGS sequence"/>
</dbReference>
<reference evidence="1" key="1">
    <citation type="thesis" date="2020" institute="ProQuest LLC" country="789 East Eisenhower Parkway, Ann Arbor, MI, USA">
        <title>Comparative Genomics and Chromosome Evolution.</title>
        <authorList>
            <person name="Mudd A.B."/>
        </authorList>
    </citation>
    <scope>NUCLEOTIDE SEQUENCE</scope>
    <source>
        <strain evidence="1">237g6f4</strain>
        <tissue evidence="1">Blood</tissue>
    </source>
</reference>
<proteinExistence type="predicted"/>
<dbReference type="AlphaFoldDB" id="A0AAV6YJH1"/>
<evidence type="ECO:0008006" key="3">
    <source>
        <dbReference type="Google" id="ProtNLM"/>
    </source>
</evidence>
<sequence length="113" mass="12131">MPNSRLALRPVSLPRPLSCTTSELSSEVSVVMGSVTSLWAGVRSSSSSSSSWMKSGGDAFMLLRLTQLRVDTSSSSILFCSFSWLRLVQSLLRCSGSGLQFWSSCPCSAALRS</sequence>
<gene>
    <name evidence="1" type="ORF">GDO81_028578</name>
</gene>
<protein>
    <recommendedName>
        <fullName evidence="3">Secreted protein</fullName>
    </recommendedName>
</protein>
<name>A0AAV6YJH1_ENGPU</name>
<accession>A0AAV6YJH1</accession>
<organism evidence="1 2">
    <name type="scientific">Engystomops pustulosus</name>
    <name type="common">Tungara frog</name>
    <name type="synonym">Physalaemus pustulosus</name>
    <dbReference type="NCBI Taxonomy" id="76066"/>
    <lineage>
        <taxon>Eukaryota</taxon>
        <taxon>Metazoa</taxon>
        <taxon>Chordata</taxon>
        <taxon>Craniata</taxon>
        <taxon>Vertebrata</taxon>
        <taxon>Euteleostomi</taxon>
        <taxon>Amphibia</taxon>
        <taxon>Batrachia</taxon>
        <taxon>Anura</taxon>
        <taxon>Neobatrachia</taxon>
        <taxon>Hyloidea</taxon>
        <taxon>Leptodactylidae</taxon>
        <taxon>Leiuperinae</taxon>
        <taxon>Engystomops</taxon>
    </lineage>
</organism>
<comment type="caution">
    <text evidence="1">The sequence shown here is derived from an EMBL/GenBank/DDBJ whole genome shotgun (WGS) entry which is preliminary data.</text>
</comment>
<evidence type="ECO:0000313" key="2">
    <source>
        <dbReference type="Proteomes" id="UP000824782"/>
    </source>
</evidence>
<evidence type="ECO:0000313" key="1">
    <source>
        <dbReference type="EMBL" id="KAG8535424.1"/>
    </source>
</evidence>
<dbReference type="EMBL" id="WNYA01067377">
    <property type="protein sequence ID" value="KAG8535424.1"/>
    <property type="molecule type" value="Genomic_DNA"/>
</dbReference>
<keyword evidence="2" id="KW-1185">Reference proteome</keyword>